<feature type="domain" description="Alcohol dehydrogenase-like N-terminal" evidence="8">
    <location>
        <begin position="12"/>
        <end position="65"/>
    </location>
</feature>
<dbReference type="Pfam" id="PF05634">
    <property type="entry name" value="APO_RNA-bind"/>
    <property type="match status" value="1"/>
</dbReference>
<comment type="caution">
    <text evidence="9">The sequence shown here is derived from an EMBL/GenBank/DDBJ whole genome shotgun (WGS) entry which is preliminary data.</text>
</comment>
<keyword evidence="10" id="KW-1185">Reference proteome</keyword>
<dbReference type="PANTHER" id="PTHR43161">
    <property type="entry name" value="SORBITOL DEHYDROGENASE"/>
    <property type="match status" value="1"/>
</dbReference>
<dbReference type="Gene3D" id="1.10.510.10">
    <property type="entry name" value="Transferase(Phosphotransferase) domain 1"/>
    <property type="match status" value="1"/>
</dbReference>
<comment type="similarity">
    <text evidence="2">Belongs to the zinc-containing alcohol dehydrogenase family.</text>
</comment>
<dbReference type="Gene3D" id="3.90.180.10">
    <property type="entry name" value="Medium-chain alcohol dehydrogenases, catalytic domain"/>
    <property type="match status" value="1"/>
</dbReference>
<sequence length="260" mass="28883">MCLQTLRCAHFVVEEPMVIGHESVGITEKVSTEVKTLVLGDWVAIEPGIGCCRCNHCKQGRAGTRCSSCFYELFDAWKLLIKGLAQLLHVIPVHGCSECSEVHVRSDWSPHSSVVMLHPIHHVFLCGTILRQSLALSYHLSSITSLGSETAAAMNTDGKVSWEEIVDSRLEGKCDFQELNEVAALAYKCINHAPRKRPSMRDIMQVLMRIAKSRHHKKSLSAATADEVSIDVDNQETKVTAVSQHRREESIDSAADMYDV</sequence>
<feature type="region of interest" description="Disordered" evidence="6">
    <location>
        <begin position="240"/>
        <end position="260"/>
    </location>
</feature>
<evidence type="ECO:0000259" key="8">
    <source>
        <dbReference type="Pfam" id="PF08240"/>
    </source>
</evidence>
<evidence type="ECO:0000256" key="1">
    <source>
        <dbReference type="ARBA" id="ARBA00001947"/>
    </source>
</evidence>
<evidence type="ECO:0000256" key="5">
    <source>
        <dbReference type="ARBA" id="ARBA00023002"/>
    </source>
</evidence>
<keyword evidence="4" id="KW-0862">Zinc</keyword>
<dbReference type="SUPFAM" id="SSF50129">
    <property type="entry name" value="GroES-like"/>
    <property type="match status" value="1"/>
</dbReference>
<dbReference type="GO" id="GO:0003723">
    <property type="term" value="F:RNA binding"/>
    <property type="evidence" value="ECO:0007669"/>
    <property type="project" value="InterPro"/>
</dbReference>
<dbReference type="GO" id="GO:0016491">
    <property type="term" value="F:oxidoreductase activity"/>
    <property type="evidence" value="ECO:0007669"/>
    <property type="project" value="UniProtKB-KW"/>
</dbReference>
<evidence type="ECO:0000313" key="9">
    <source>
        <dbReference type="EMBL" id="RYQ97117.1"/>
    </source>
</evidence>
<feature type="domain" description="APO" evidence="7">
    <location>
        <begin position="71"/>
        <end position="105"/>
    </location>
</feature>
<keyword evidence="5" id="KW-0560">Oxidoreductase</keyword>
<accession>A0A444Y5D0</accession>
<dbReference type="InterPro" id="IPR011032">
    <property type="entry name" value="GroES-like_sf"/>
</dbReference>
<reference evidence="9 10" key="1">
    <citation type="submission" date="2019-01" db="EMBL/GenBank/DDBJ databases">
        <title>Sequencing of cultivated peanut Arachis hypogaea provides insights into genome evolution and oil improvement.</title>
        <authorList>
            <person name="Chen X."/>
        </authorList>
    </citation>
    <scope>NUCLEOTIDE SEQUENCE [LARGE SCALE GENOMIC DNA]</scope>
    <source>
        <strain evidence="10">cv. Fuhuasheng</strain>
        <tissue evidence="9">Leaves</tissue>
    </source>
</reference>
<evidence type="ECO:0000256" key="3">
    <source>
        <dbReference type="ARBA" id="ARBA00022723"/>
    </source>
</evidence>
<organism evidence="9 10">
    <name type="scientific">Arachis hypogaea</name>
    <name type="common">Peanut</name>
    <dbReference type="NCBI Taxonomy" id="3818"/>
    <lineage>
        <taxon>Eukaryota</taxon>
        <taxon>Viridiplantae</taxon>
        <taxon>Streptophyta</taxon>
        <taxon>Embryophyta</taxon>
        <taxon>Tracheophyta</taxon>
        <taxon>Spermatophyta</taxon>
        <taxon>Magnoliopsida</taxon>
        <taxon>eudicotyledons</taxon>
        <taxon>Gunneridae</taxon>
        <taxon>Pentapetalae</taxon>
        <taxon>rosids</taxon>
        <taxon>fabids</taxon>
        <taxon>Fabales</taxon>
        <taxon>Fabaceae</taxon>
        <taxon>Papilionoideae</taxon>
        <taxon>50 kb inversion clade</taxon>
        <taxon>dalbergioids sensu lato</taxon>
        <taxon>Dalbergieae</taxon>
        <taxon>Pterocarpus clade</taxon>
        <taxon>Arachis</taxon>
    </lineage>
</organism>
<dbReference type="AlphaFoldDB" id="A0A444Y5D0"/>
<dbReference type="InterPro" id="IPR023342">
    <property type="entry name" value="APO_dom"/>
</dbReference>
<protein>
    <submittedName>
        <fullName evidence="9">Uncharacterized protein</fullName>
    </submittedName>
</protein>
<dbReference type="Pfam" id="PF08240">
    <property type="entry name" value="ADH_N"/>
    <property type="match status" value="1"/>
</dbReference>
<proteinExistence type="inferred from homology"/>
<name>A0A444Y5D0_ARAHY</name>
<gene>
    <name evidence="9" type="ORF">Ahy_B08g093121</name>
</gene>
<evidence type="ECO:0000256" key="2">
    <source>
        <dbReference type="ARBA" id="ARBA00008072"/>
    </source>
</evidence>
<dbReference type="InterPro" id="IPR013154">
    <property type="entry name" value="ADH-like_N"/>
</dbReference>
<dbReference type="EMBL" id="SDMP01000018">
    <property type="protein sequence ID" value="RYQ97117.1"/>
    <property type="molecule type" value="Genomic_DNA"/>
</dbReference>
<evidence type="ECO:0000256" key="6">
    <source>
        <dbReference type="SAM" id="MobiDB-lite"/>
    </source>
</evidence>
<keyword evidence="3" id="KW-0479">Metal-binding</keyword>
<dbReference type="STRING" id="3818.A0A444Y5D0"/>
<evidence type="ECO:0000256" key="4">
    <source>
        <dbReference type="ARBA" id="ARBA00022833"/>
    </source>
</evidence>
<dbReference type="Proteomes" id="UP000289738">
    <property type="component" value="Chromosome B08"/>
</dbReference>
<evidence type="ECO:0000313" key="10">
    <source>
        <dbReference type="Proteomes" id="UP000289738"/>
    </source>
</evidence>
<evidence type="ECO:0000259" key="7">
    <source>
        <dbReference type="Pfam" id="PF05634"/>
    </source>
</evidence>
<comment type="cofactor">
    <cofactor evidence="1">
        <name>Zn(2+)</name>
        <dbReference type="ChEBI" id="CHEBI:29105"/>
    </cofactor>
</comment>
<dbReference type="PANTHER" id="PTHR43161:SF9">
    <property type="entry name" value="SORBITOL DEHYDROGENASE"/>
    <property type="match status" value="1"/>
</dbReference>
<dbReference type="GO" id="GO:0046872">
    <property type="term" value="F:metal ion binding"/>
    <property type="evidence" value="ECO:0007669"/>
    <property type="project" value="UniProtKB-KW"/>
</dbReference>